<dbReference type="PROSITE" id="PS00108">
    <property type="entry name" value="PROTEIN_KINASE_ST"/>
    <property type="match status" value="1"/>
</dbReference>
<dbReference type="Proteomes" id="UP000029120">
    <property type="component" value="Chromosome 7"/>
</dbReference>
<keyword evidence="7" id="KW-0812">Transmembrane</keyword>
<dbReference type="GO" id="GO:0016020">
    <property type="term" value="C:membrane"/>
    <property type="evidence" value="ECO:0007669"/>
    <property type="project" value="UniProtKB-SubCell"/>
</dbReference>
<protein>
    <recommendedName>
        <fullName evidence="4">non-specific serine/threonine protein kinase</fullName>
        <ecNumber evidence="4">2.7.11.1</ecNumber>
    </recommendedName>
</protein>
<evidence type="ECO:0000256" key="11">
    <source>
        <dbReference type="ARBA" id="ARBA00022777"/>
    </source>
</evidence>
<keyword evidence="9" id="KW-0430">Lectin</keyword>
<keyword evidence="11" id="KW-0418">Kinase</keyword>
<keyword evidence="6" id="KW-0808">Transferase</keyword>
<sequence length="391" mass="43890">MYLSQIPLLSLTRDLSPYLLDSIPCLLDHKFHAFLEKEEVTEVLEDWEVQFGPHRFAYKDLYIATKGFKNSELLGKGGFEKVYKGTLLASNMDIAVKKVSHDSRQGMREFIAEIATIGRLRHPNLVRLLGYCRRKGELYLVSDCMPKGSLDKFLYHEPEQILDWAQRFKIIEDVASGLCYLHQQWVQVIIHRDIKPANILLDDSMNRKLGDFGLAKLCDHGIDPQTSNGAGTFGYISLELSRKGKASTSTDVFAFGVFMLESTCGRRPVLPRASSPSEMVLTDWVLDCWEDDILQVVDERVKHDDKYIEEEVTLVLKLGLLCSHPVAAIRPTMSSVIQFGVAQLPHDLLDIMKARENVGAIGASGEVAESLAQTSSVATLTFTEPFVSHGR</sequence>
<evidence type="ECO:0000256" key="17">
    <source>
        <dbReference type="ARBA" id="ARBA00047899"/>
    </source>
</evidence>
<dbReference type="GO" id="GO:0004674">
    <property type="term" value="F:protein serine/threonine kinase activity"/>
    <property type="evidence" value="ECO:0007669"/>
    <property type="project" value="UniProtKB-KW"/>
</dbReference>
<comment type="similarity">
    <text evidence="2">In the N-terminal section; belongs to the leguminous lectin family.</text>
</comment>
<keyword evidence="15" id="KW-0675">Receptor</keyword>
<keyword evidence="14" id="KW-0472">Membrane</keyword>
<evidence type="ECO:0000256" key="5">
    <source>
        <dbReference type="ARBA" id="ARBA00022527"/>
    </source>
</evidence>
<dbReference type="InterPro" id="IPR008271">
    <property type="entry name" value="Ser/Thr_kinase_AS"/>
</dbReference>
<dbReference type="GO" id="GO:0030246">
    <property type="term" value="F:carbohydrate binding"/>
    <property type="evidence" value="ECO:0007669"/>
    <property type="project" value="UniProtKB-KW"/>
</dbReference>
<dbReference type="SMART" id="SM00220">
    <property type="entry name" value="S_TKc"/>
    <property type="match status" value="1"/>
</dbReference>
<keyword evidence="8" id="KW-0732">Signal</keyword>
<evidence type="ECO:0000313" key="21">
    <source>
        <dbReference type="Proteomes" id="UP000029120"/>
    </source>
</evidence>
<keyword evidence="16" id="KW-0325">Glycoprotein</keyword>
<comment type="similarity">
    <text evidence="3">In the C-terminal section; belongs to the protein kinase superfamily. Ser/Thr protein kinase family.</text>
</comment>
<dbReference type="EC" id="2.7.11.1" evidence="4"/>
<evidence type="ECO:0000256" key="14">
    <source>
        <dbReference type="ARBA" id="ARBA00023136"/>
    </source>
</evidence>
<dbReference type="GO" id="GO:0005524">
    <property type="term" value="F:ATP binding"/>
    <property type="evidence" value="ECO:0007669"/>
    <property type="project" value="UniProtKB-KW"/>
</dbReference>
<dbReference type="InterPro" id="IPR000719">
    <property type="entry name" value="Prot_kinase_dom"/>
</dbReference>
<evidence type="ECO:0000256" key="15">
    <source>
        <dbReference type="ARBA" id="ARBA00023170"/>
    </source>
</evidence>
<comment type="catalytic activity">
    <reaction evidence="17">
        <text>L-threonyl-[protein] + ATP = O-phospho-L-threonyl-[protein] + ADP + H(+)</text>
        <dbReference type="Rhea" id="RHEA:46608"/>
        <dbReference type="Rhea" id="RHEA-COMP:11060"/>
        <dbReference type="Rhea" id="RHEA-COMP:11605"/>
        <dbReference type="ChEBI" id="CHEBI:15378"/>
        <dbReference type="ChEBI" id="CHEBI:30013"/>
        <dbReference type="ChEBI" id="CHEBI:30616"/>
        <dbReference type="ChEBI" id="CHEBI:61977"/>
        <dbReference type="ChEBI" id="CHEBI:456216"/>
        <dbReference type="EC" id="2.7.11.1"/>
    </reaction>
</comment>
<evidence type="ECO:0000256" key="10">
    <source>
        <dbReference type="ARBA" id="ARBA00022741"/>
    </source>
</evidence>
<dbReference type="eggNOG" id="ENOG502QTAM">
    <property type="taxonomic scope" value="Eukaryota"/>
</dbReference>
<dbReference type="Gramene" id="KFK29442">
    <property type="protein sequence ID" value="KFK29442"/>
    <property type="gene ID" value="AALP_AA7G134900"/>
</dbReference>
<name>A0A087GHU0_ARAAL</name>
<dbReference type="Gene3D" id="1.10.510.10">
    <property type="entry name" value="Transferase(Phosphotransferase) domain 1"/>
    <property type="match status" value="1"/>
</dbReference>
<evidence type="ECO:0000256" key="13">
    <source>
        <dbReference type="ARBA" id="ARBA00022989"/>
    </source>
</evidence>
<keyword evidence="5" id="KW-0723">Serine/threonine-protein kinase</keyword>
<dbReference type="FunFam" id="3.30.200.20:FF:000112">
    <property type="entry name" value="Lectin-domain containing receptor kinase A4.3"/>
    <property type="match status" value="1"/>
</dbReference>
<evidence type="ECO:0000256" key="6">
    <source>
        <dbReference type="ARBA" id="ARBA00022679"/>
    </source>
</evidence>
<keyword evidence="10" id="KW-0547">Nucleotide-binding</keyword>
<evidence type="ECO:0000256" key="9">
    <source>
        <dbReference type="ARBA" id="ARBA00022734"/>
    </source>
</evidence>
<dbReference type="SUPFAM" id="SSF56112">
    <property type="entry name" value="Protein kinase-like (PK-like)"/>
    <property type="match status" value="1"/>
</dbReference>
<keyword evidence="13" id="KW-1133">Transmembrane helix</keyword>
<dbReference type="PANTHER" id="PTHR27007">
    <property type="match status" value="1"/>
</dbReference>
<comment type="subcellular location">
    <subcellularLocation>
        <location evidence="1">Membrane</location>
        <topology evidence="1">Single-pass type I membrane protein</topology>
    </subcellularLocation>
</comment>
<gene>
    <name evidence="20" type="ordered locus">AALP_Aa7g134900</name>
</gene>
<dbReference type="Gene3D" id="3.30.200.20">
    <property type="entry name" value="Phosphorylase Kinase, domain 1"/>
    <property type="match status" value="1"/>
</dbReference>
<dbReference type="OrthoDB" id="543442at2759"/>
<dbReference type="InterPro" id="IPR011009">
    <property type="entry name" value="Kinase-like_dom_sf"/>
</dbReference>
<dbReference type="FunFam" id="1.10.510.10:FF:000108">
    <property type="entry name" value="L-type lectin-domain containing receptor kinase S.4"/>
    <property type="match status" value="1"/>
</dbReference>
<evidence type="ECO:0000259" key="19">
    <source>
        <dbReference type="PROSITE" id="PS50011"/>
    </source>
</evidence>
<accession>A0A087GHU0</accession>
<evidence type="ECO:0000256" key="4">
    <source>
        <dbReference type="ARBA" id="ARBA00012513"/>
    </source>
</evidence>
<dbReference type="AlphaFoldDB" id="A0A087GHU0"/>
<evidence type="ECO:0000256" key="8">
    <source>
        <dbReference type="ARBA" id="ARBA00022729"/>
    </source>
</evidence>
<dbReference type="EMBL" id="CM002875">
    <property type="protein sequence ID" value="KFK29442.1"/>
    <property type="molecule type" value="Genomic_DNA"/>
</dbReference>
<dbReference type="OMA" id="FMLESTC"/>
<comment type="catalytic activity">
    <reaction evidence="18">
        <text>L-seryl-[protein] + ATP = O-phospho-L-seryl-[protein] + ADP + H(+)</text>
        <dbReference type="Rhea" id="RHEA:17989"/>
        <dbReference type="Rhea" id="RHEA-COMP:9863"/>
        <dbReference type="Rhea" id="RHEA-COMP:11604"/>
        <dbReference type="ChEBI" id="CHEBI:15378"/>
        <dbReference type="ChEBI" id="CHEBI:29999"/>
        <dbReference type="ChEBI" id="CHEBI:30616"/>
        <dbReference type="ChEBI" id="CHEBI:83421"/>
        <dbReference type="ChEBI" id="CHEBI:456216"/>
        <dbReference type="EC" id="2.7.11.1"/>
    </reaction>
</comment>
<evidence type="ECO:0000256" key="1">
    <source>
        <dbReference type="ARBA" id="ARBA00004479"/>
    </source>
</evidence>
<evidence type="ECO:0000256" key="18">
    <source>
        <dbReference type="ARBA" id="ARBA00048679"/>
    </source>
</evidence>
<reference evidence="21" key="1">
    <citation type="journal article" date="2015" name="Nat. Plants">
        <title>Genome expansion of Arabis alpina linked with retrotransposition and reduced symmetric DNA methylation.</title>
        <authorList>
            <person name="Willing E.M."/>
            <person name="Rawat V."/>
            <person name="Mandakova T."/>
            <person name="Maumus F."/>
            <person name="James G.V."/>
            <person name="Nordstroem K.J."/>
            <person name="Becker C."/>
            <person name="Warthmann N."/>
            <person name="Chica C."/>
            <person name="Szarzynska B."/>
            <person name="Zytnicki M."/>
            <person name="Albani M.C."/>
            <person name="Kiefer C."/>
            <person name="Bergonzi S."/>
            <person name="Castaings L."/>
            <person name="Mateos J.L."/>
            <person name="Berns M.C."/>
            <person name="Bujdoso N."/>
            <person name="Piofczyk T."/>
            <person name="de Lorenzo L."/>
            <person name="Barrero-Sicilia C."/>
            <person name="Mateos I."/>
            <person name="Piednoel M."/>
            <person name="Hagmann J."/>
            <person name="Chen-Min-Tao R."/>
            <person name="Iglesias-Fernandez R."/>
            <person name="Schuster S.C."/>
            <person name="Alonso-Blanco C."/>
            <person name="Roudier F."/>
            <person name="Carbonero P."/>
            <person name="Paz-Ares J."/>
            <person name="Davis S.J."/>
            <person name="Pecinka A."/>
            <person name="Quesneville H."/>
            <person name="Colot V."/>
            <person name="Lysak M.A."/>
            <person name="Weigel D."/>
            <person name="Coupland G."/>
            <person name="Schneeberger K."/>
        </authorList>
    </citation>
    <scope>NUCLEOTIDE SEQUENCE [LARGE SCALE GENOMIC DNA]</scope>
    <source>
        <strain evidence="21">cv. Pajares</strain>
    </source>
</reference>
<keyword evidence="12" id="KW-0067">ATP-binding</keyword>
<evidence type="ECO:0000256" key="2">
    <source>
        <dbReference type="ARBA" id="ARBA00008536"/>
    </source>
</evidence>
<dbReference type="InterPro" id="IPR050528">
    <property type="entry name" value="L-type_Lectin-RKs"/>
</dbReference>
<evidence type="ECO:0000313" key="20">
    <source>
        <dbReference type="EMBL" id="KFK29442.1"/>
    </source>
</evidence>
<proteinExistence type="inferred from homology"/>
<evidence type="ECO:0000256" key="12">
    <source>
        <dbReference type="ARBA" id="ARBA00022840"/>
    </source>
</evidence>
<evidence type="ECO:0000256" key="3">
    <source>
        <dbReference type="ARBA" id="ARBA00010217"/>
    </source>
</evidence>
<keyword evidence="21" id="KW-1185">Reference proteome</keyword>
<organism evidence="20 21">
    <name type="scientific">Arabis alpina</name>
    <name type="common">Alpine rock-cress</name>
    <dbReference type="NCBI Taxonomy" id="50452"/>
    <lineage>
        <taxon>Eukaryota</taxon>
        <taxon>Viridiplantae</taxon>
        <taxon>Streptophyta</taxon>
        <taxon>Embryophyta</taxon>
        <taxon>Tracheophyta</taxon>
        <taxon>Spermatophyta</taxon>
        <taxon>Magnoliopsida</taxon>
        <taxon>eudicotyledons</taxon>
        <taxon>Gunneridae</taxon>
        <taxon>Pentapetalae</taxon>
        <taxon>rosids</taxon>
        <taxon>malvids</taxon>
        <taxon>Brassicales</taxon>
        <taxon>Brassicaceae</taxon>
        <taxon>Arabideae</taxon>
        <taxon>Arabis</taxon>
    </lineage>
</organism>
<dbReference type="PROSITE" id="PS50011">
    <property type="entry name" value="PROTEIN_KINASE_DOM"/>
    <property type="match status" value="1"/>
</dbReference>
<feature type="domain" description="Protein kinase" evidence="19">
    <location>
        <begin position="68"/>
        <end position="349"/>
    </location>
</feature>
<evidence type="ECO:0000256" key="16">
    <source>
        <dbReference type="ARBA" id="ARBA00023180"/>
    </source>
</evidence>
<evidence type="ECO:0000256" key="7">
    <source>
        <dbReference type="ARBA" id="ARBA00022692"/>
    </source>
</evidence>
<dbReference type="Pfam" id="PF00069">
    <property type="entry name" value="Pkinase"/>
    <property type="match status" value="1"/>
</dbReference>